<name>A0A1Q5PVG0_9ACTO</name>
<dbReference type="RefSeq" id="WP_073824919.1">
    <property type="nucleotide sequence ID" value="NZ_JAUNKL010000077.1"/>
</dbReference>
<evidence type="ECO:0000313" key="2">
    <source>
        <dbReference type="Proteomes" id="UP000185612"/>
    </source>
</evidence>
<organism evidence="1 2">
    <name type="scientific">Buchananella hordeovulneris</name>
    <dbReference type="NCBI Taxonomy" id="52770"/>
    <lineage>
        <taxon>Bacteria</taxon>
        <taxon>Bacillati</taxon>
        <taxon>Actinomycetota</taxon>
        <taxon>Actinomycetes</taxon>
        <taxon>Actinomycetales</taxon>
        <taxon>Actinomycetaceae</taxon>
        <taxon>Buchananella</taxon>
    </lineage>
</organism>
<dbReference type="InterPro" id="IPR021391">
    <property type="entry name" value="DUF3027"/>
</dbReference>
<keyword evidence="2" id="KW-1185">Reference proteome</keyword>
<protein>
    <submittedName>
        <fullName evidence="1">Uncharacterized protein</fullName>
    </submittedName>
</protein>
<dbReference type="OrthoDB" id="3210158at2"/>
<dbReference type="Proteomes" id="UP000185612">
    <property type="component" value="Unassembled WGS sequence"/>
</dbReference>
<reference evidence="2" key="1">
    <citation type="submission" date="2016-12" db="EMBL/GenBank/DDBJ databases">
        <authorList>
            <person name="Meng X."/>
        </authorList>
    </citation>
    <scope>NUCLEOTIDE SEQUENCE [LARGE SCALE GENOMIC DNA]</scope>
    <source>
        <strain evidence="2">DSM 20732</strain>
    </source>
</reference>
<gene>
    <name evidence="1" type="ORF">BSZ40_07755</name>
</gene>
<sequence length="256" mass="27237">MATKRKDPVLSGALDFARQAALQLAPASDIGDHVGVVVEADRLVTHRFACLKPGYVGWNWAVTLARVPRGRTATVCEVALVPGEGALLAPQWVPWKERLRPGDLARADVLPTAVDDTRLETVEVAAARAARESLGSQLPEELAAVAERPRVLSPLGRSLVAQRWYDSERGPSGRPRGTPNCGSCGFLLPLAGTVGSTFGVCGNEWAADDGRAVALDHGCGAHSQVEADDDGEDDWPITPPRVNELDLEVVELQAGE</sequence>
<comment type="caution">
    <text evidence="1">The sequence shown here is derived from an EMBL/GenBank/DDBJ whole genome shotgun (WGS) entry which is preliminary data.</text>
</comment>
<dbReference type="EMBL" id="MQVS01000007">
    <property type="protein sequence ID" value="OKL51449.1"/>
    <property type="molecule type" value="Genomic_DNA"/>
</dbReference>
<accession>A0A1Q5PVG0</accession>
<evidence type="ECO:0000313" key="1">
    <source>
        <dbReference type="EMBL" id="OKL51449.1"/>
    </source>
</evidence>
<proteinExistence type="predicted"/>
<dbReference type="STRING" id="52770.BSZ40_07755"/>
<dbReference type="AlphaFoldDB" id="A0A1Q5PVG0"/>
<dbReference type="Pfam" id="PF11228">
    <property type="entry name" value="DUF3027"/>
    <property type="match status" value="1"/>
</dbReference>